<dbReference type="SUPFAM" id="SSF55594">
    <property type="entry name" value="HPr-like"/>
    <property type="match status" value="1"/>
</dbReference>
<dbReference type="GO" id="GO:0005737">
    <property type="term" value="C:cytoplasm"/>
    <property type="evidence" value="ECO:0007669"/>
    <property type="project" value="UniProtKB-SubCell"/>
</dbReference>
<comment type="caution">
    <text evidence="6">The sequence shown here is derived from an EMBL/GenBank/DDBJ whole genome shotgun (WGS) entry which is preliminary data.</text>
</comment>
<comment type="subcellular location">
    <subcellularLocation>
        <location evidence="1">Cytoplasm</location>
    </subcellularLocation>
</comment>
<dbReference type="AlphaFoldDB" id="A0A7C3RJN8"/>
<dbReference type="PANTHER" id="PTHR33705">
    <property type="entry name" value="PHOSPHOCARRIER PROTEIN HPR"/>
    <property type="match status" value="1"/>
</dbReference>
<comment type="similarity">
    <text evidence="2">Belongs to the HPr family.</text>
</comment>
<keyword evidence="4" id="KW-0598">Phosphotransferase system</keyword>
<dbReference type="PROSITE" id="PS00369">
    <property type="entry name" value="PTS_HPR_HIS"/>
    <property type="match status" value="1"/>
</dbReference>
<sequence>MKVKELILKNKSGLHARPAAVFVQTASKFKSKIIIKANNKEADAKSILKVLSLGANQGTKLILEVEGEDEEEALKTLSELIELGLGED</sequence>
<dbReference type="InterPro" id="IPR000032">
    <property type="entry name" value="HPr-like"/>
</dbReference>
<organism evidence="6">
    <name type="scientific">Dictyoglomus thermophilum</name>
    <dbReference type="NCBI Taxonomy" id="14"/>
    <lineage>
        <taxon>Bacteria</taxon>
        <taxon>Pseudomonadati</taxon>
        <taxon>Dictyoglomota</taxon>
        <taxon>Dictyoglomia</taxon>
        <taxon>Dictyoglomales</taxon>
        <taxon>Dictyoglomaceae</taxon>
        <taxon>Dictyoglomus</taxon>
    </lineage>
</organism>
<dbReference type="PRINTS" id="PR00107">
    <property type="entry name" value="PHOSPHOCPHPR"/>
</dbReference>
<accession>A0A7C3RJN8</accession>
<evidence type="ECO:0000313" key="6">
    <source>
        <dbReference type="EMBL" id="HFX13259.1"/>
    </source>
</evidence>
<reference evidence="6" key="1">
    <citation type="journal article" date="2020" name="mSystems">
        <title>Genome- and Community-Level Interaction Insights into Carbon Utilization and Element Cycling Functions of Hydrothermarchaeota in Hydrothermal Sediment.</title>
        <authorList>
            <person name="Zhou Z."/>
            <person name="Liu Y."/>
            <person name="Xu W."/>
            <person name="Pan J."/>
            <person name="Luo Z.H."/>
            <person name="Li M."/>
        </authorList>
    </citation>
    <scope>NUCLEOTIDE SEQUENCE [LARGE SCALE GENOMIC DNA]</scope>
    <source>
        <strain evidence="6">SpSt-81</strain>
    </source>
</reference>
<dbReference type="PROSITE" id="PS51350">
    <property type="entry name" value="PTS_HPR_DOM"/>
    <property type="match status" value="1"/>
</dbReference>
<gene>
    <name evidence="6" type="ORF">ENW00_03745</name>
</gene>
<dbReference type="Pfam" id="PF00381">
    <property type="entry name" value="PTS-HPr"/>
    <property type="match status" value="1"/>
</dbReference>
<evidence type="ECO:0000256" key="2">
    <source>
        <dbReference type="ARBA" id="ARBA00010736"/>
    </source>
</evidence>
<evidence type="ECO:0000256" key="1">
    <source>
        <dbReference type="ARBA" id="ARBA00004496"/>
    </source>
</evidence>
<feature type="domain" description="HPr" evidence="5">
    <location>
        <begin position="1"/>
        <end position="88"/>
    </location>
</feature>
<dbReference type="Gene3D" id="3.30.1340.10">
    <property type="entry name" value="HPr-like"/>
    <property type="match status" value="1"/>
</dbReference>
<name>A0A7C3RJN8_DICTH</name>
<dbReference type="InterPro" id="IPR050399">
    <property type="entry name" value="HPr"/>
</dbReference>
<dbReference type="PANTHER" id="PTHR33705:SF2">
    <property type="entry name" value="PHOSPHOCARRIER PROTEIN NPR"/>
    <property type="match status" value="1"/>
</dbReference>
<keyword evidence="3" id="KW-0963">Cytoplasm</keyword>
<proteinExistence type="inferred from homology"/>
<evidence type="ECO:0000259" key="5">
    <source>
        <dbReference type="PROSITE" id="PS51350"/>
    </source>
</evidence>
<evidence type="ECO:0000256" key="3">
    <source>
        <dbReference type="ARBA" id="ARBA00022490"/>
    </source>
</evidence>
<dbReference type="NCBIfam" id="TIGR01003">
    <property type="entry name" value="PTS_HPr_family"/>
    <property type="match status" value="1"/>
</dbReference>
<dbReference type="InterPro" id="IPR001020">
    <property type="entry name" value="PTS_HPr_His_P_site"/>
</dbReference>
<dbReference type="GO" id="GO:0009401">
    <property type="term" value="P:phosphoenolpyruvate-dependent sugar phosphotransferase system"/>
    <property type="evidence" value="ECO:0007669"/>
    <property type="project" value="UniProtKB-KW"/>
</dbReference>
<protein>
    <submittedName>
        <fullName evidence="6">HPr family phosphocarrier protein</fullName>
    </submittedName>
</protein>
<dbReference type="EMBL" id="DTIN01000013">
    <property type="protein sequence ID" value="HFX13259.1"/>
    <property type="molecule type" value="Genomic_DNA"/>
</dbReference>
<dbReference type="CDD" id="cd00367">
    <property type="entry name" value="PTS-HPr_like"/>
    <property type="match status" value="1"/>
</dbReference>
<evidence type="ECO:0000256" key="4">
    <source>
        <dbReference type="ARBA" id="ARBA00022683"/>
    </source>
</evidence>
<dbReference type="InterPro" id="IPR035895">
    <property type="entry name" value="HPr-like_sf"/>
</dbReference>